<name>A0A4U6TLL5_SETVI</name>
<dbReference type="AlphaFoldDB" id="A0A4U6TLL5"/>
<keyword evidence="1" id="KW-0732">Signal</keyword>
<keyword evidence="3" id="KW-1185">Reference proteome</keyword>
<evidence type="ECO:0000313" key="2">
    <source>
        <dbReference type="EMBL" id="TKV98296.1"/>
    </source>
</evidence>
<dbReference type="Gramene" id="TKV98296">
    <property type="protein sequence ID" value="TKV98296"/>
    <property type="gene ID" value="SEVIR_9G550550v2"/>
</dbReference>
<dbReference type="EMBL" id="CM016560">
    <property type="protein sequence ID" value="TKV98296.1"/>
    <property type="molecule type" value="Genomic_DNA"/>
</dbReference>
<sequence>MQLLFLVPLFFFLRLKTPADLFHPSKSRFQRIGGL</sequence>
<protein>
    <submittedName>
        <fullName evidence="2">Uncharacterized protein</fullName>
    </submittedName>
</protein>
<organism evidence="2 3">
    <name type="scientific">Setaria viridis</name>
    <name type="common">Green bristlegrass</name>
    <name type="synonym">Setaria italica subsp. viridis</name>
    <dbReference type="NCBI Taxonomy" id="4556"/>
    <lineage>
        <taxon>Eukaryota</taxon>
        <taxon>Viridiplantae</taxon>
        <taxon>Streptophyta</taxon>
        <taxon>Embryophyta</taxon>
        <taxon>Tracheophyta</taxon>
        <taxon>Spermatophyta</taxon>
        <taxon>Magnoliopsida</taxon>
        <taxon>Liliopsida</taxon>
        <taxon>Poales</taxon>
        <taxon>Poaceae</taxon>
        <taxon>PACMAD clade</taxon>
        <taxon>Panicoideae</taxon>
        <taxon>Panicodae</taxon>
        <taxon>Paniceae</taxon>
        <taxon>Cenchrinae</taxon>
        <taxon>Setaria</taxon>
    </lineage>
</organism>
<dbReference type="Proteomes" id="UP000298652">
    <property type="component" value="Chromosome 9"/>
</dbReference>
<accession>A0A4U6TLL5</accession>
<evidence type="ECO:0000256" key="1">
    <source>
        <dbReference type="SAM" id="SignalP"/>
    </source>
</evidence>
<reference evidence="2" key="1">
    <citation type="submission" date="2019-03" db="EMBL/GenBank/DDBJ databases">
        <title>WGS assembly of Setaria viridis.</title>
        <authorList>
            <person name="Huang P."/>
            <person name="Jenkins J."/>
            <person name="Grimwood J."/>
            <person name="Barry K."/>
            <person name="Healey A."/>
            <person name="Mamidi S."/>
            <person name="Sreedasyam A."/>
            <person name="Shu S."/>
            <person name="Feldman M."/>
            <person name="Wu J."/>
            <person name="Yu Y."/>
            <person name="Chen C."/>
            <person name="Johnson J."/>
            <person name="Rokhsar D."/>
            <person name="Baxter I."/>
            <person name="Schmutz J."/>
            <person name="Brutnell T."/>
            <person name="Kellogg E."/>
        </authorList>
    </citation>
    <scope>NUCLEOTIDE SEQUENCE [LARGE SCALE GENOMIC DNA]</scope>
</reference>
<gene>
    <name evidence="2" type="ORF">SEVIR_9G550550v2</name>
</gene>
<proteinExistence type="predicted"/>
<feature type="signal peptide" evidence="1">
    <location>
        <begin position="1"/>
        <end position="19"/>
    </location>
</feature>
<evidence type="ECO:0000313" key="3">
    <source>
        <dbReference type="Proteomes" id="UP000298652"/>
    </source>
</evidence>
<feature type="chain" id="PRO_5020450331" evidence="1">
    <location>
        <begin position="20"/>
        <end position="35"/>
    </location>
</feature>